<evidence type="ECO:0000259" key="1">
    <source>
        <dbReference type="PROSITE" id="PS51819"/>
    </source>
</evidence>
<proteinExistence type="predicted"/>
<dbReference type="RefSeq" id="WP_184216639.1">
    <property type="nucleotide sequence ID" value="NZ_JACHMD010000001.1"/>
</dbReference>
<dbReference type="CDD" id="cd06587">
    <property type="entry name" value="VOC"/>
    <property type="match status" value="1"/>
</dbReference>
<keyword evidence="2" id="KW-0223">Dioxygenase</keyword>
<protein>
    <submittedName>
        <fullName evidence="2">Catechol 2,3-dioxygenase-like lactoylglutathione lyase family enzyme</fullName>
    </submittedName>
</protein>
<reference evidence="2 3" key="1">
    <citation type="submission" date="2020-08" db="EMBL/GenBank/DDBJ databases">
        <title>Sequencing the genomes of 1000 actinobacteria strains.</title>
        <authorList>
            <person name="Klenk H.-P."/>
        </authorList>
    </citation>
    <scope>NUCLEOTIDE SEQUENCE [LARGE SCALE GENOMIC DNA]</scope>
    <source>
        <strain evidence="2 3">DSM 24947</strain>
    </source>
</reference>
<keyword evidence="3" id="KW-1185">Reference proteome</keyword>
<evidence type="ECO:0000313" key="2">
    <source>
        <dbReference type="EMBL" id="MBB4666787.1"/>
    </source>
</evidence>
<dbReference type="InterPro" id="IPR041581">
    <property type="entry name" value="Glyoxalase_6"/>
</dbReference>
<comment type="caution">
    <text evidence="2">The sequence shown here is derived from an EMBL/GenBank/DDBJ whole genome shotgun (WGS) entry which is preliminary data.</text>
</comment>
<evidence type="ECO:0000313" key="3">
    <source>
        <dbReference type="Proteomes" id="UP000573729"/>
    </source>
</evidence>
<dbReference type="PANTHER" id="PTHR35908:SF1">
    <property type="entry name" value="CONSERVED PROTEIN"/>
    <property type="match status" value="1"/>
</dbReference>
<dbReference type="GO" id="GO:0051213">
    <property type="term" value="F:dioxygenase activity"/>
    <property type="evidence" value="ECO:0007669"/>
    <property type="project" value="UniProtKB-KW"/>
</dbReference>
<dbReference type="EMBL" id="JACHMD010000001">
    <property type="protein sequence ID" value="MBB4666787.1"/>
    <property type="molecule type" value="Genomic_DNA"/>
</dbReference>
<organism evidence="2 3">
    <name type="scientific">Microbacterium marinum</name>
    <dbReference type="NCBI Taxonomy" id="421115"/>
    <lineage>
        <taxon>Bacteria</taxon>
        <taxon>Bacillati</taxon>
        <taxon>Actinomycetota</taxon>
        <taxon>Actinomycetes</taxon>
        <taxon>Micrococcales</taxon>
        <taxon>Microbacteriaceae</taxon>
        <taxon>Microbacterium</taxon>
    </lineage>
</organism>
<dbReference type="AlphaFoldDB" id="A0A7W7FI88"/>
<sequence>MASIYSIVWGVRDITRAVEFWTAALDYVPKREPGDDWASLVPREGTGVQLSLMLVGSDKPQRHHLDILAEDRTAEVERLVALGATTVDDWDYEDGADYIVLRDPDGNTFCVVSD</sequence>
<dbReference type="InterPro" id="IPR037523">
    <property type="entry name" value="VOC_core"/>
</dbReference>
<dbReference type="GO" id="GO:0016829">
    <property type="term" value="F:lyase activity"/>
    <property type="evidence" value="ECO:0007669"/>
    <property type="project" value="UniProtKB-KW"/>
</dbReference>
<accession>A0A7W7FI88</accession>
<keyword evidence="2" id="KW-0560">Oxidoreductase</keyword>
<dbReference type="Pfam" id="PF18029">
    <property type="entry name" value="Glyoxalase_6"/>
    <property type="match status" value="1"/>
</dbReference>
<gene>
    <name evidence="2" type="ORF">BKA24_001496</name>
</gene>
<keyword evidence="2" id="KW-0456">Lyase</keyword>
<dbReference type="Gene3D" id="3.10.180.10">
    <property type="entry name" value="2,3-Dihydroxybiphenyl 1,2-Dioxygenase, domain 1"/>
    <property type="match status" value="1"/>
</dbReference>
<dbReference type="PROSITE" id="PS51819">
    <property type="entry name" value="VOC"/>
    <property type="match status" value="1"/>
</dbReference>
<feature type="domain" description="VOC" evidence="1">
    <location>
        <begin position="3"/>
        <end position="114"/>
    </location>
</feature>
<name>A0A7W7FI88_9MICO</name>
<dbReference type="SUPFAM" id="SSF54593">
    <property type="entry name" value="Glyoxalase/Bleomycin resistance protein/Dihydroxybiphenyl dioxygenase"/>
    <property type="match status" value="1"/>
</dbReference>
<dbReference type="PANTHER" id="PTHR35908">
    <property type="entry name" value="HYPOTHETICAL FUSION PROTEIN"/>
    <property type="match status" value="1"/>
</dbReference>
<dbReference type="Proteomes" id="UP000573729">
    <property type="component" value="Unassembled WGS sequence"/>
</dbReference>
<dbReference type="InterPro" id="IPR029068">
    <property type="entry name" value="Glyas_Bleomycin-R_OHBP_Dase"/>
</dbReference>